<evidence type="ECO:0000256" key="5">
    <source>
        <dbReference type="ARBA" id="ARBA00022490"/>
    </source>
</evidence>
<evidence type="ECO:0000259" key="8">
    <source>
        <dbReference type="Pfam" id="PF01895"/>
    </source>
</evidence>
<keyword evidence="10" id="KW-1185">Reference proteome</keyword>
<evidence type="ECO:0000256" key="3">
    <source>
        <dbReference type="ARBA" id="ARBA00011738"/>
    </source>
</evidence>
<dbReference type="EMBL" id="AZCX01000007">
    <property type="protein sequence ID" value="KRK47605.1"/>
    <property type="molecule type" value="Genomic_DNA"/>
</dbReference>
<dbReference type="Pfam" id="PF01895">
    <property type="entry name" value="PhoU"/>
    <property type="match status" value="2"/>
</dbReference>
<sequence length="231" mass="25616">MKSLFSDEFHHLQQSFVDMGKDVSRQIQMAIEAFITHDKSAAQSVISADQTTNHDSIDLERMALELMALKQPVANDFRAVITILKASSDLERMGDHATSISWETVRLNGHPQIPTVNTALKDMSQQVQNMLTETLAAFNTDDVVKARQAAKLDLQIDAAYVRIRHQLTAAAKQDASVIPTSESDLLVARLLERIGDHVVNLNEATIYQATGEMVELNLGKRQPGLVQDLLN</sequence>
<gene>
    <name evidence="9" type="ORF">FC96_GL002328</name>
</gene>
<dbReference type="GO" id="GO:0045936">
    <property type="term" value="P:negative regulation of phosphate metabolic process"/>
    <property type="evidence" value="ECO:0007669"/>
    <property type="project" value="InterPro"/>
</dbReference>
<protein>
    <recommendedName>
        <fullName evidence="7">Phosphate-specific transport system accessory protein PhoU</fullName>
    </recommendedName>
</protein>
<dbReference type="NCBIfam" id="TIGR02135">
    <property type="entry name" value="phoU_full"/>
    <property type="match status" value="1"/>
</dbReference>
<reference evidence="9 10" key="1">
    <citation type="journal article" date="2015" name="Genome Announc.">
        <title>Expanding the biotechnology potential of lactobacilli through comparative genomics of 213 strains and associated genera.</title>
        <authorList>
            <person name="Sun Z."/>
            <person name="Harris H.M."/>
            <person name="McCann A."/>
            <person name="Guo C."/>
            <person name="Argimon S."/>
            <person name="Zhang W."/>
            <person name="Yang X."/>
            <person name="Jeffery I.B."/>
            <person name="Cooney J.C."/>
            <person name="Kagawa T.F."/>
            <person name="Liu W."/>
            <person name="Song Y."/>
            <person name="Salvetti E."/>
            <person name="Wrobel A."/>
            <person name="Rasinkangas P."/>
            <person name="Parkhill J."/>
            <person name="Rea M.C."/>
            <person name="O'Sullivan O."/>
            <person name="Ritari J."/>
            <person name="Douillard F.P."/>
            <person name="Paul Ross R."/>
            <person name="Yang R."/>
            <person name="Briner A.E."/>
            <person name="Felis G.E."/>
            <person name="de Vos W.M."/>
            <person name="Barrangou R."/>
            <person name="Klaenhammer T.R."/>
            <person name="Caufield P.W."/>
            <person name="Cui Y."/>
            <person name="Zhang H."/>
            <person name="O'Toole P.W."/>
        </authorList>
    </citation>
    <scope>NUCLEOTIDE SEQUENCE [LARGE SCALE GENOMIC DNA]</scope>
    <source>
        <strain evidence="9 10">JCM 15530</strain>
    </source>
</reference>
<dbReference type="GO" id="GO:0006817">
    <property type="term" value="P:phosphate ion transport"/>
    <property type="evidence" value="ECO:0007669"/>
    <property type="project" value="UniProtKB-KW"/>
</dbReference>
<dbReference type="STRING" id="1302272.FC96_GL002328"/>
<evidence type="ECO:0000256" key="2">
    <source>
        <dbReference type="ARBA" id="ARBA00008107"/>
    </source>
</evidence>
<dbReference type="InterPro" id="IPR026022">
    <property type="entry name" value="PhoU_dom"/>
</dbReference>
<comment type="caution">
    <text evidence="9">The sequence shown here is derived from an EMBL/GenBank/DDBJ whole genome shotgun (WGS) entry which is preliminary data.</text>
</comment>
<dbReference type="FunFam" id="1.20.58.220:FF:000004">
    <property type="entry name" value="Phosphate-specific transport system accessory protein PhoU"/>
    <property type="match status" value="1"/>
</dbReference>
<dbReference type="AlphaFoldDB" id="A0A0R1HLI9"/>
<comment type="function">
    <text evidence="7">Plays a role in the regulation of phosphate uptake.</text>
</comment>
<keyword evidence="4 7" id="KW-0813">Transport</keyword>
<feature type="domain" description="PhoU" evidence="8">
    <location>
        <begin position="18"/>
        <end position="101"/>
    </location>
</feature>
<name>A0A0R1HLI9_9LACO</name>
<keyword evidence="6 7" id="KW-0592">Phosphate transport</keyword>
<accession>A0A0R1HLI9</accession>
<proteinExistence type="inferred from homology"/>
<dbReference type="GO" id="GO:0030643">
    <property type="term" value="P:intracellular phosphate ion homeostasis"/>
    <property type="evidence" value="ECO:0007669"/>
    <property type="project" value="InterPro"/>
</dbReference>
<dbReference type="InterPro" id="IPR038078">
    <property type="entry name" value="PhoU-like_sf"/>
</dbReference>
<dbReference type="PATRIC" id="fig|1302272.5.peg.2379"/>
<dbReference type="PANTHER" id="PTHR42930:SF3">
    <property type="entry name" value="PHOSPHATE-SPECIFIC TRANSPORT SYSTEM ACCESSORY PROTEIN PHOU"/>
    <property type="match status" value="1"/>
</dbReference>
<dbReference type="PANTHER" id="PTHR42930">
    <property type="entry name" value="PHOSPHATE-SPECIFIC TRANSPORT SYSTEM ACCESSORY PROTEIN PHOU"/>
    <property type="match status" value="1"/>
</dbReference>
<evidence type="ECO:0000256" key="1">
    <source>
        <dbReference type="ARBA" id="ARBA00004496"/>
    </source>
</evidence>
<dbReference type="Gene3D" id="1.20.58.220">
    <property type="entry name" value="Phosphate transport system protein phou homolog 2, domain 2"/>
    <property type="match status" value="1"/>
</dbReference>
<dbReference type="PIRSF" id="PIRSF003107">
    <property type="entry name" value="PhoU"/>
    <property type="match status" value="1"/>
</dbReference>
<evidence type="ECO:0000256" key="4">
    <source>
        <dbReference type="ARBA" id="ARBA00022448"/>
    </source>
</evidence>
<dbReference type="OrthoDB" id="9814256at2"/>
<comment type="subunit">
    <text evidence="3 7">Homodimer.</text>
</comment>
<evidence type="ECO:0000256" key="7">
    <source>
        <dbReference type="PIRNR" id="PIRNR003107"/>
    </source>
</evidence>
<dbReference type="RefSeq" id="WP_054660064.1">
    <property type="nucleotide sequence ID" value="NZ_AZCX01000007.1"/>
</dbReference>
<dbReference type="Proteomes" id="UP000050911">
    <property type="component" value="Unassembled WGS sequence"/>
</dbReference>
<keyword evidence="5 7" id="KW-0963">Cytoplasm</keyword>
<organism evidence="9 10">
    <name type="scientific">Secundilactobacillus kimchicus JCM 15530</name>
    <dbReference type="NCBI Taxonomy" id="1302272"/>
    <lineage>
        <taxon>Bacteria</taxon>
        <taxon>Bacillati</taxon>
        <taxon>Bacillota</taxon>
        <taxon>Bacilli</taxon>
        <taxon>Lactobacillales</taxon>
        <taxon>Lactobacillaceae</taxon>
        <taxon>Secundilactobacillus</taxon>
    </lineage>
</organism>
<feature type="domain" description="PhoU" evidence="8">
    <location>
        <begin position="120"/>
        <end position="204"/>
    </location>
</feature>
<dbReference type="SUPFAM" id="SSF109755">
    <property type="entry name" value="PhoU-like"/>
    <property type="match status" value="1"/>
</dbReference>
<comment type="subcellular location">
    <subcellularLocation>
        <location evidence="1 7">Cytoplasm</location>
    </subcellularLocation>
</comment>
<dbReference type="GO" id="GO:0005737">
    <property type="term" value="C:cytoplasm"/>
    <property type="evidence" value="ECO:0007669"/>
    <property type="project" value="UniProtKB-SubCell"/>
</dbReference>
<evidence type="ECO:0000313" key="9">
    <source>
        <dbReference type="EMBL" id="KRK47605.1"/>
    </source>
</evidence>
<comment type="similarity">
    <text evidence="2 7">Belongs to the PhoU family.</text>
</comment>
<evidence type="ECO:0000313" key="10">
    <source>
        <dbReference type="Proteomes" id="UP000050911"/>
    </source>
</evidence>
<evidence type="ECO:0000256" key="6">
    <source>
        <dbReference type="ARBA" id="ARBA00022592"/>
    </source>
</evidence>
<dbReference type="InterPro" id="IPR028366">
    <property type="entry name" value="PhoU"/>
</dbReference>